<gene>
    <name evidence="2" type="ORF">AAND1436_LOCUS12331</name>
</gene>
<name>A0A7S2BP88_9DINO</name>
<organism evidence="2">
    <name type="scientific">Alexandrium andersonii</name>
    <dbReference type="NCBI Taxonomy" id="327968"/>
    <lineage>
        <taxon>Eukaryota</taxon>
        <taxon>Sar</taxon>
        <taxon>Alveolata</taxon>
        <taxon>Dinophyceae</taxon>
        <taxon>Gonyaulacales</taxon>
        <taxon>Pyrocystaceae</taxon>
        <taxon>Alexandrium</taxon>
    </lineage>
</organism>
<evidence type="ECO:0000313" key="2">
    <source>
        <dbReference type="EMBL" id="CAD9402758.1"/>
    </source>
</evidence>
<proteinExistence type="predicted"/>
<protein>
    <submittedName>
        <fullName evidence="2">Uncharacterized protein</fullName>
    </submittedName>
</protein>
<dbReference type="EMBL" id="HBGQ01025035">
    <property type="protein sequence ID" value="CAD9402758.1"/>
    <property type="molecule type" value="Transcribed_RNA"/>
</dbReference>
<keyword evidence="1" id="KW-0732">Signal</keyword>
<dbReference type="AlphaFoldDB" id="A0A7S2BP88"/>
<feature type="signal peptide" evidence="1">
    <location>
        <begin position="1"/>
        <end position="20"/>
    </location>
</feature>
<sequence>MVRCLVLFIALAAWMRAAEARMDEVALFQIVTRNQTQNQTKAAKPATAAKAAKAAVLESKVADANYTNPTGMDAPGWDGQNYYPPHVDTSNLTMEIPEDGWTTHSGAGPSALPLVSFLAAAAAAISAAQ</sequence>
<feature type="chain" id="PRO_5031025063" evidence="1">
    <location>
        <begin position="21"/>
        <end position="129"/>
    </location>
</feature>
<accession>A0A7S2BP88</accession>
<reference evidence="2" key="1">
    <citation type="submission" date="2021-01" db="EMBL/GenBank/DDBJ databases">
        <authorList>
            <person name="Corre E."/>
            <person name="Pelletier E."/>
            <person name="Niang G."/>
            <person name="Scheremetjew M."/>
            <person name="Finn R."/>
            <person name="Kale V."/>
            <person name="Holt S."/>
            <person name="Cochrane G."/>
            <person name="Meng A."/>
            <person name="Brown T."/>
            <person name="Cohen L."/>
        </authorList>
    </citation>
    <scope>NUCLEOTIDE SEQUENCE</scope>
    <source>
        <strain evidence="2">CCMP2222</strain>
    </source>
</reference>
<evidence type="ECO:0000256" key="1">
    <source>
        <dbReference type="SAM" id="SignalP"/>
    </source>
</evidence>